<dbReference type="NCBIfam" id="TIGR01845">
    <property type="entry name" value="outer_NodT"/>
    <property type="match status" value="1"/>
</dbReference>
<gene>
    <name evidence="4" type="ORF">J8C06_14695</name>
</gene>
<evidence type="ECO:0000313" key="4">
    <source>
        <dbReference type="EMBL" id="QUW04284.1"/>
    </source>
</evidence>
<protein>
    <submittedName>
        <fullName evidence="4">Efflux transporter outer membrane subunit</fullName>
    </submittedName>
</protein>
<keyword evidence="2" id="KW-0449">Lipoprotein</keyword>
<evidence type="ECO:0000256" key="1">
    <source>
        <dbReference type="ARBA" id="ARBA00007613"/>
    </source>
</evidence>
<dbReference type="Gene3D" id="2.20.200.10">
    <property type="entry name" value="Outer membrane efflux proteins (OEP)"/>
    <property type="match status" value="1"/>
</dbReference>
<dbReference type="Proteomes" id="UP000676506">
    <property type="component" value="Chromosome 2"/>
</dbReference>
<feature type="coiled-coil region" evidence="3">
    <location>
        <begin position="186"/>
        <end position="213"/>
    </location>
</feature>
<accession>A0ABX8BBH5</accession>
<keyword evidence="2" id="KW-0812">Transmembrane</keyword>
<proteinExistence type="inferred from homology"/>
<dbReference type="PANTHER" id="PTHR30203:SF25">
    <property type="entry name" value="OUTER MEMBRANE PROTEIN-RELATED"/>
    <property type="match status" value="1"/>
</dbReference>
<dbReference type="PANTHER" id="PTHR30203">
    <property type="entry name" value="OUTER MEMBRANE CATION EFFLUX PROTEIN"/>
    <property type="match status" value="1"/>
</dbReference>
<dbReference type="RefSeq" id="WP_211430173.1">
    <property type="nucleotide sequence ID" value="NZ_CP072649.1"/>
</dbReference>
<comment type="subcellular location">
    <subcellularLocation>
        <location evidence="2">Cell membrane</location>
        <topology evidence="2">Lipid-anchor</topology>
    </subcellularLocation>
</comment>
<reference evidence="4 5" key="1">
    <citation type="submission" date="2021-03" db="EMBL/GenBank/DDBJ databases">
        <title>Genomic and phenotypic characterization of Chloracidobacterium isolates provides evidence for multiple species.</title>
        <authorList>
            <person name="Saini M.K."/>
            <person name="Costas A.M.G."/>
            <person name="Tank M."/>
            <person name="Bryant D.A."/>
        </authorList>
    </citation>
    <scope>NUCLEOTIDE SEQUENCE [LARGE SCALE GENOMIC DNA]</scope>
    <source>
        <strain evidence="4 5">BV2-C</strain>
    </source>
</reference>
<keyword evidence="3" id="KW-0175">Coiled coil</keyword>
<dbReference type="InterPro" id="IPR010131">
    <property type="entry name" value="MdtP/NodT-like"/>
</dbReference>
<dbReference type="InterPro" id="IPR003423">
    <property type="entry name" value="OMP_efflux"/>
</dbReference>
<keyword evidence="2" id="KW-0472">Membrane</keyword>
<dbReference type="Gene3D" id="1.20.1600.10">
    <property type="entry name" value="Outer membrane efflux proteins (OEP)"/>
    <property type="match status" value="1"/>
</dbReference>
<evidence type="ECO:0000256" key="3">
    <source>
        <dbReference type="SAM" id="Coils"/>
    </source>
</evidence>
<keyword evidence="2" id="KW-1134">Transmembrane beta strand</keyword>
<feature type="coiled-coil region" evidence="3">
    <location>
        <begin position="446"/>
        <end position="473"/>
    </location>
</feature>
<organism evidence="4 5">
    <name type="scientific">Chloracidobacterium validum</name>
    <dbReference type="NCBI Taxonomy" id="2821543"/>
    <lineage>
        <taxon>Bacteria</taxon>
        <taxon>Pseudomonadati</taxon>
        <taxon>Acidobacteriota</taxon>
        <taxon>Terriglobia</taxon>
        <taxon>Terriglobales</taxon>
        <taxon>Acidobacteriaceae</taxon>
        <taxon>Chloracidobacterium</taxon>
    </lineage>
</organism>
<keyword evidence="2" id="KW-0564">Palmitate</keyword>
<evidence type="ECO:0000256" key="2">
    <source>
        <dbReference type="RuleBase" id="RU362097"/>
    </source>
</evidence>
<dbReference type="Pfam" id="PF02321">
    <property type="entry name" value="OEP"/>
    <property type="match status" value="2"/>
</dbReference>
<comment type="similarity">
    <text evidence="1 2">Belongs to the outer membrane factor (OMF) (TC 1.B.17) family.</text>
</comment>
<name>A0ABX8BBH5_9BACT</name>
<sequence>MMSLLASMRLYLGPALATSLFITGCAVKPPVRKVVVETPSGWTSVAGEGISLQPAELDAWWKNFHDAQLTQLIDRALAGNLDIRVAVARIREARSQAGIADAAKYPALGAAANVQRLRGGLPQGIGRVANLPGISNEIGIFQVGFDANWELDFFGGTRLAALAAREQARAAEEALQGVRLMTAAEIARLYVELRGAQQQREIVQQQIAVARETLELVRTRFEAGLAQQLDVTRATAQYETTCAAAPPLEAVIRDRHDRLSVLVGMPPASLNEMLTDAKPLPMRPPEIPVGLPSDLLQRRPDIRQAEAELSAALAQLGVAQTERFPKFALTAGVGRQATSVAGLTLGAGNFFAVGPNVRLPIFTGGRIRNNIAARDAQVEQAALRYEQTVLRAFEEVERALVGYLREGERRRALAAATLEQQEAARLAEVRYAGGLEDFTTVLDARRGQLSSALEQVESETQQLRQAIALYKALGGGY</sequence>
<dbReference type="SUPFAM" id="SSF56954">
    <property type="entry name" value="Outer membrane efflux proteins (OEP)"/>
    <property type="match status" value="1"/>
</dbReference>
<keyword evidence="5" id="KW-1185">Reference proteome</keyword>
<dbReference type="EMBL" id="CP072649">
    <property type="protein sequence ID" value="QUW04284.1"/>
    <property type="molecule type" value="Genomic_DNA"/>
</dbReference>
<evidence type="ECO:0000313" key="5">
    <source>
        <dbReference type="Proteomes" id="UP000676506"/>
    </source>
</evidence>